<dbReference type="Gene3D" id="4.10.60.10">
    <property type="entry name" value="Zinc finger, CCHC-type"/>
    <property type="match status" value="1"/>
</dbReference>
<sequence>ESFAGVWKQNTALTRELCIEDYLLTDNQMKRGLLRLVDGPVFTYAKLTHERKPDMSWDEFAGVVKASNGSTSLSWNTLTESWIFAEKQTQQWKKANKLECYKEASAKKAARNSASWFETQVRPTQRFITVRNVNTTTKTSSPTPAYKTSPKQRPRTFHRKQAAETRQKASPEHKISPLKSQAPRCYACNKPGHLARDCRTNRRRKQRSSSSATDPNSGVKSKFRNQFKKRVKPTSRKTPLPSIIPSLFIGGSVPGVEAIINGNRVNVMLDTGCEEILMSAKCAQKCGLKINTPAKGKRFVGPSKENLKYIGTTKCLLRLADSEVTLRFHVIRKLASDILLGSNFFKKHEAIVDFIKGRISFTVGPSFDSGRSTICVEGLSLRNFPILSPLFTSIGSVDVLKTRI</sequence>
<keyword evidence="5" id="KW-0863">Zinc-finger</keyword>
<gene>
    <name evidence="8" type="ORF">B4U79_19201</name>
</gene>
<dbReference type="EMBL" id="NCKU01013552">
    <property type="protein sequence ID" value="RWR99788.1"/>
    <property type="molecule type" value="Genomic_DNA"/>
</dbReference>
<name>A0A3S3NI21_9ACAR</name>
<dbReference type="PANTHER" id="PTHR12917">
    <property type="entry name" value="ASPARTYL PROTEASE DDI-RELATED"/>
    <property type="match status" value="1"/>
</dbReference>
<keyword evidence="4" id="KW-0378">Hydrolase</keyword>
<dbReference type="GO" id="GO:0004190">
    <property type="term" value="F:aspartic-type endopeptidase activity"/>
    <property type="evidence" value="ECO:0007669"/>
    <property type="project" value="UniProtKB-KW"/>
</dbReference>
<dbReference type="PROSITE" id="PS50158">
    <property type="entry name" value="ZF_CCHC"/>
    <property type="match status" value="1"/>
</dbReference>
<dbReference type="GO" id="GO:0003676">
    <property type="term" value="F:nucleic acid binding"/>
    <property type="evidence" value="ECO:0007669"/>
    <property type="project" value="InterPro"/>
</dbReference>
<feature type="non-terminal residue" evidence="8">
    <location>
        <position position="1"/>
    </location>
</feature>
<proteinExistence type="inferred from homology"/>
<keyword evidence="9" id="KW-1185">Reference proteome</keyword>
<dbReference type="InterPro" id="IPR036875">
    <property type="entry name" value="Znf_CCHC_sf"/>
</dbReference>
<evidence type="ECO:0000256" key="5">
    <source>
        <dbReference type="PROSITE-ProRule" id="PRU00047"/>
    </source>
</evidence>
<feature type="compositionally biased region" description="Basic and acidic residues" evidence="6">
    <location>
        <begin position="161"/>
        <end position="175"/>
    </location>
</feature>
<dbReference type="STRING" id="1965070.A0A3S3NI21"/>
<feature type="region of interest" description="Disordered" evidence="6">
    <location>
        <begin position="196"/>
        <end position="237"/>
    </location>
</feature>
<keyword evidence="3" id="KW-0064">Aspartyl protease</keyword>
<dbReference type="SUPFAM" id="SSF57756">
    <property type="entry name" value="Retrovirus zinc finger-like domains"/>
    <property type="match status" value="1"/>
</dbReference>
<dbReference type="AlphaFoldDB" id="A0A3S3NI21"/>
<feature type="region of interest" description="Disordered" evidence="6">
    <location>
        <begin position="130"/>
        <end position="184"/>
    </location>
</feature>
<evidence type="ECO:0000256" key="2">
    <source>
        <dbReference type="ARBA" id="ARBA00022670"/>
    </source>
</evidence>
<reference evidence="8 9" key="1">
    <citation type="journal article" date="2018" name="Gigascience">
        <title>Genomes of trombidid mites reveal novel predicted allergens and laterally-transferred genes associated with secondary metabolism.</title>
        <authorList>
            <person name="Dong X."/>
            <person name="Chaisiri K."/>
            <person name="Xia D."/>
            <person name="Armstrong S.D."/>
            <person name="Fang Y."/>
            <person name="Donnelly M.J."/>
            <person name="Kadowaki T."/>
            <person name="McGarry J.W."/>
            <person name="Darby A.C."/>
            <person name="Makepeace B.L."/>
        </authorList>
    </citation>
    <scope>NUCLEOTIDE SEQUENCE [LARGE SCALE GENOMIC DNA]</scope>
    <source>
        <strain evidence="8">UoL-WK</strain>
    </source>
</reference>
<dbReference type="Pfam" id="PF13975">
    <property type="entry name" value="gag-asp_proteas"/>
    <property type="match status" value="1"/>
</dbReference>
<dbReference type="PANTHER" id="PTHR12917:SF1">
    <property type="entry name" value="AT13091P"/>
    <property type="match status" value="1"/>
</dbReference>
<feature type="compositionally biased region" description="Polar residues" evidence="6">
    <location>
        <begin position="130"/>
        <end position="143"/>
    </location>
</feature>
<dbReference type="OrthoDB" id="5597136at2759"/>
<evidence type="ECO:0000256" key="3">
    <source>
        <dbReference type="ARBA" id="ARBA00022750"/>
    </source>
</evidence>
<protein>
    <recommendedName>
        <fullName evidence="7">CCHC-type domain-containing protein</fullName>
    </recommendedName>
</protein>
<dbReference type="Gene3D" id="2.40.70.10">
    <property type="entry name" value="Acid Proteases"/>
    <property type="match status" value="1"/>
</dbReference>
<dbReference type="Pfam" id="PF00098">
    <property type="entry name" value="zf-CCHC"/>
    <property type="match status" value="1"/>
</dbReference>
<dbReference type="InterPro" id="IPR021109">
    <property type="entry name" value="Peptidase_aspartic_dom_sf"/>
</dbReference>
<evidence type="ECO:0000259" key="7">
    <source>
        <dbReference type="PROSITE" id="PS50158"/>
    </source>
</evidence>
<feature type="compositionally biased region" description="Basic residues" evidence="6">
    <location>
        <begin position="150"/>
        <end position="160"/>
    </location>
</feature>
<feature type="compositionally biased region" description="Polar residues" evidence="6">
    <location>
        <begin position="208"/>
        <end position="219"/>
    </location>
</feature>
<evidence type="ECO:0000256" key="6">
    <source>
        <dbReference type="SAM" id="MobiDB-lite"/>
    </source>
</evidence>
<comment type="caution">
    <text evidence="8">The sequence shown here is derived from an EMBL/GenBank/DDBJ whole genome shotgun (WGS) entry which is preliminary data.</text>
</comment>
<feature type="domain" description="CCHC-type" evidence="7">
    <location>
        <begin position="184"/>
        <end position="199"/>
    </location>
</feature>
<evidence type="ECO:0000256" key="1">
    <source>
        <dbReference type="ARBA" id="ARBA00009136"/>
    </source>
</evidence>
<accession>A0A3S3NI21</accession>
<dbReference type="SMART" id="SM00343">
    <property type="entry name" value="ZnF_C2HC"/>
    <property type="match status" value="1"/>
</dbReference>
<keyword evidence="5" id="KW-0479">Metal-binding</keyword>
<organism evidence="8 9">
    <name type="scientific">Dinothrombium tinctorium</name>
    <dbReference type="NCBI Taxonomy" id="1965070"/>
    <lineage>
        <taxon>Eukaryota</taxon>
        <taxon>Metazoa</taxon>
        <taxon>Ecdysozoa</taxon>
        <taxon>Arthropoda</taxon>
        <taxon>Chelicerata</taxon>
        <taxon>Arachnida</taxon>
        <taxon>Acari</taxon>
        <taxon>Acariformes</taxon>
        <taxon>Trombidiformes</taxon>
        <taxon>Prostigmata</taxon>
        <taxon>Anystina</taxon>
        <taxon>Parasitengona</taxon>
        <taxon>Trombidioidea</taxon>
        <taxon>Trombidiidae</taxon>
        <taxon>Dinothrombium</taxon>
    </lineage>
</organism>
<dbReference type="InterPro" id="IPR001878">
    <property type="entry name" value="Znf_CCHC"/>
</dbReference>
<keyword evidence="5" id="KW-0862">Zinc</keyword>
<dbReference type="Proteomes" id="UP000285301">
    <property type="component" value="Unassembled WGS sequence"/>
</dbReference>
<dbReference type="GO" id="GO:0006508">
    <property type="term" value="P:proteolysis"/>
    <property type="evidence" value="ECO:0007669"/>
    <property type="project" value="UniProtKB-KW"/>
</dbReference>
<feature type="compositionally biased region" description="Basic residues" evidence="6">
    <location>
        <begin position="221"/>
        <end position="235"/>
    </location>
</feature>
<evidence type="ECO:0000256" key="4">
    <source>
        <dbReference type="ARBA" id="ARBA00022801"/>
    </source>
</evidence>
<evidence type="ECO:0000313" key="9">
    <source>
        <dbReference type="Proteomes" id="UP000285301"/>
    </source>
</evidence>
<dbReference type="SUPFAM" id="SSF50630">
    <property type="entry name" value="Acid proteases"/>
    <property type="match status" value="1"/>
</dbReference>
<comment type="similarity">
    <text evidence="1">Belongs to the DDI1 family.</text>
</comment>
<evidence type="ECO:0000313" key="8">
    <source>
        <dbReference type="EMBL" id="RWR99788.1"/>
    </source>
</evidence>
<dbReference type="GO" id="GO:0008270">
    <property type="term" value="F:zinc ion binding"/>
    <property type="evidence" value="ECO:0007669"/>
    <property type="project" value="UniProtKB-KW"/>
</dbReference>
<keyword evidence="2" id="KW-0645">Protease</keyword>